<reference evidence="1" key="1">
    <citation type="submission" date="2019-08" db="EMBL/GenBank/DDBJ databases">
        <authorList>
            <person name="Kucharzyk K."/>
            <person name="Murdoch R.W."/>
            <person name="Higgins S."/>
            <person name="Loffler F."/>
        </authorList>
    </citation>
    <scope>NUCLEOTIDE SEQUENCE</scope>
</reference>
<protein>
    <submittedName>
        <fullName evidence="1">Uncharacterized protein</fullName>
    </submittedName>
</protein>
<name>A0A645FJQ1_9ZZZZ</name>
<sequence>MQSGLETDLVECPHVRRVRNRQRQAVLSLPQCDDLMLEHQLTVDRFTRDHAAVDCTDVEQWVAEGFCCKPGDIPGFEQTALDCFVQEGIGDAVPAL</sequence>
<proteinExistence type="predicted"/>
<gene>
    <name evidence="1" type="ORF">SDC9_159973</name>
</gene>
<accession>A0A645FJQ1</accession>
<dbReference type="AlphaFoldDB" id="A0A645FJQ1"/>
<comment type="caution">
    <text evidence="1">The sequence shown here is derived from an EMBL/GenBank/DDBJ whole genome shotgun (WGS) entry which is preliminary data.</text>
</comment>
<evidence type="ECO:0000313" key="1">
    <source>
        <dbReference type="EMBL" id="MPN12654.1"/>
    </source>
</evidence>
<dbReference type="EMBL" id="VSSQ01059042">
    <property type="protein sequence ID" value="MPN12654.1"/>
    <property type="molecule type" value="Genomic_DNA"/>
</dbReference>
<organism evidence="1">
    <name type="scientific">bioreactor metagenome</name>
    <dbReference type="NCBI Taxonomy" id="1076179"/>
    <lineage>
        <taxon>unclassified sequences</taxon>
        <taxon>metagenomes</taxon>
        <taxon>ecological metagenomes</taxon>
    </lineage>
</organism>